<keyword evidence="5 12" id="KW-0378">Hydrolase</keyword>
<dbReference type="NCBIfam" id="TIGR00595">
    <property type="entry name" value="priA"/>
    <property type="match status" value="1"/>
</dbReference>
<dbReference type="GO" id="GO:0005524">
    <property type="term" value="F:ATP binding"/>
    <property type="evidence" value="ECO:0007669"/>
    <property type="project" value="UniProtKB-UniRule"/>
</dbReference>
<dbReference type="PANTHER" id="PTHR30580:SF0">
    <property type="entry name" value="PRIMOSOMAL PROTEIN N"/>
    <property type="match status" value="1"/>
</dbReference>
<evidence type="ECO:0000256" key="7">
    <source>
        <dbReference type="ARBA" id="ARBA00022833"/>
    </source>
</evidence>
<keyword evidence="8 12" id="KW-0067">ATP-binding</keyword>
<evidence type="ECO:0000256" key="1">
    <source>
        <dbReference type="ARBA" id="ARBA00022515"/>
    </source>
</evidence>
<dbReference type="Pfam" id="PF17764">
    <property type="entry name" value="PriA_3primeBD"/>
    <property type="match status" value="1"/>
</dbReference>
<dbReference type="SMART" id="SM00487">
    <property type="entry name" value="DEXDc"/>
    <property type="match status" value="1"/>
</dbReference>
<comment type="subunit">
    <text evidence="12">Component of the replication restart primosome.</text>
</comment>
<dbReference type="HOGENOM" id="CLU_013353_4_0_4"/>
<dbReference type="InterPro" id="IPR027417">
    <property type="entry name" value="P-loop_NTPase"/>
</dbReference>
<keyword evidence="6 12" id="KW-0347">Helicase</keyword>
<dbReference type="InterPro" id="IPR005259">
    <property type="entry name" value="PriA"/>
</dbReference>
<evidence type="ECO:0000259" key="13">
    <source>
        <dbReference type="PROSITE" id="PS51192"/>
    </source>
</evidence>
<reference evidence="15 16" key="1">
    <citation type="submission" date="2011-11" db="EMBL/GenBank/DDBJ databases">
        <authorList>
            <person name="Weinstock G."/>
            <person name="Sodergren E."/>
            <person name="Clifton S."/>
            <person name="Fulton L."/>
            <person name="Fulton B."/>
            <person name="Courtney L."/>
            <person name="Fronick C."/>
            <person name="Harrison M."/>
            <person name="Strong C."/>
            <person name="Farmer C."/>
            <person name="Delahaunty K."/>
            <person name="Markovic C."/>
            <person name="Hall O."/>
            <person name="Minx P."/>
            <person name="Tomlinson C."/>
            <person name="Mitreva M."/>
            <person name="Hou S."/>
            <person name="Chen J."/>
            <person name="Wollam A."/>
            <person name="Pepin K.H."/>
            <person name="Johnson M."/>
            <person name="Bhonagiri V."/>
            <person name="Zhang X."/>
            <person name="Suruliraj S."/>
            <person name="Warren W."/>
            <person name="Chinwalla A."/>
            <person name="Mardis E.R."/>
            <person name="Wilson R.K."/>
        </authorList>
    </citation>
    <scope>NUCLEOTIDE SEQUENCE [LARGE SCALE GENOMIC DNA]</scope>
    <source>
        <strain evidence="15 16">YIT 11816</strain>
    </source>
</reference>
<dbReference type="Gene3D" id="3.40.50.300">
    <property type="entry name" value="P-loop containing nucleotide triphosphate hydrolases"/>
    <property type="match status" value="2"/>
</dbReference>
<evidence type="ECO:0000256" key="8">
    <source>
        <dbReference type="ARBA" id="ARBA00022840"/>
    </source>
</evidence>
<keyword evidence="10 12" id="KW-0413">Isomerase</keyword>
<accession>H3KBB0</accession>
<dbReference type="PROSITE" id="PS51194">
    <property type="entry name" value="HELICASE_CTER"/>
    <property type="match status" value="1"/>
</dbReference>
<dbReference type="Proteomes" id="UP000004956">
    <property type="component" value="Unassembled WGS sequence"/>
</dbReference>
<feature type="binding site" evidence="12">
    <location>
        <position position="381"/>
    </location>
    <ligand>
        <name>Zn(2+)</name>
        <dbReference type="ChEBI" id="CHEBI:29105"/>
        <label>1</label>
    </ligand>
</feature>
<keyword evidence="9 12" id="KW-0238">DNA-binding</keyword>
<dbReference type="EMBL" id="AFBQ01000002">
    <property type="protein sequence ID" value="EHY32544.1"/>
    <property type="molecule type" value="Genomic_DNA"/>
</dbReference>
<dbReference type="Pfam" id="PF18319">
    <property type="entry name" value="Zn_ribbon_PriA"/>
    <property type="match status" value="1"/>
</dbReference>
<dbReference type="PROSITE" id="PS51192">
    <property type="entry name" value="HELICASE_ATP_BIND_1"/>
    <property type="match status" value="1"/>
</dbReference>
<evidence type="ECO:0000256" key="6">
    <source>
        <dbReference type="ARBA" id="ARBA00022806"/>
    </source>
</evidence>
<dbReference type="SUPFAM" id="SSF52540">
    <property type="entry name" value="P-loop containing nucleoside triphosphate hydrolases"/>
    <property type="match status" value="1"/>
</dbReference>
<dbReference type="InterPro" id="IPR041236">
    <property type="entry name" value="PriA_C"/>
</dbReference>
<protein>
    <recommendedName>
        <fullName evidence="12">Replication restart protein PriA</fullName>
    </recommendedName>
    <alternativeName>
        <fullName evidence="12">ATP-dependent DNA helicase PriA</fullName>
        <ecNumber evidence="12">5.6.2.4</ecNumber>
    </alternativeName>
    <alternativeName>
        <fullName evidence="12">DNA 3'-5' helicase PriA</fullName>
    </alternativeName>
</protein>
<comment type="caution">
    <text evidence="15">The sequence shown here is derived from an EMBL/GenBank/DDBJ whole genome shotgun (WGS) entry which is preliminary data.</text>
</comment>
<feature type="binding site" evidence="12">
    <location>
        <position position="390"/>
    </location>
    <ligand>
        <name>Zn(2+)</name>
        <dbReference type="ChEBI" id="CHEBI:29105"/>
        <label>2</label>
    </ligand>
</feature>
<evidence type="ECO:0000256" key="10">
    <source>
        <dbReference type="ARBA" id="ARBA00023235"/>
    </source>
</evidence>
<comment type="similarity">
    <text evidence="12">Belongs to the helicase family. PriA subfamily.</text>
</comment>
<dbReference type="FunFam" id="3.40.50.300:FF:000489">
    <property type="entry name" value="Primosome assembly protein PriA"/>
    <property type="match status" value="1"/>
</dbReference>
<dbReference type="GO" id="GO:0016887">
    <property type="term" value="F:ATP hydrolysis activity"/>
    <property type="evidence" value="ECO:0007669"/>
    <property type="project" value="RHEA"/>
</dbReference>
<dbReference type="GO" id="GO:0006270">
    <property type="term" value="P:DNA replication initiation"/>
    <property type="evidence" value="ECO:0007669"/>
    <property type="project" value="TreeGrafter"/>
</dbReference>
<dbReference type="InterPro" id="IPR011545">
    <property type="entry name" value="DEAD/DEAH_box_helicase_dom"/>
</dbReference>
<feature type="binding site" evidence="12">
    <location>
        <position position="405"/>
    </location>
    <ligand>
        <name>Zn(2+)</name>
        <dbReference type="ChEBI" id="CHEBI:29105"/>
        <label>2</label>
    </ligand>
</feature>
<comment type="function">
    <text evidence="12">Initiates the restart of stalled replication forks, which reloads the replicative helicase on sites other than the origin of replication. Recognizes and binds to abandoned replication forks and remodels them to uncover a helicase loading site. Promotes assembly of the primosome at these replication forks.</text>
</comment>
<feature type="binding site" evidence="12">
    <location>
        <position position="408"/>
    </location>
    <ligand>
        <name>Zn(2+)</name>
        <dbReference type="ChEBI" id="CHEBI:29105"/>
        <label>2</label>
    </ligand>
</feature>
<evidence type="ECO:0000313" key="15">
    <source>
        <dbReference type="EMBL" id="EHY32544.1"/>
    </source>
</evidence>
<evidence type="ECO:0000259" key="14">
    <source>
        <dbReference type="PROSITE" id="PS51194"/>
    </source>
</evidence>
<name>H3KBB0_9BURK</name>
<evidence type="ECO:0000256" key="3">
    <source>
        <dbReference type="ARBA" id="ARBA00022723"/>
    </source>
</evidence>
<keyword evidence="16" id="KW-1185">Reference proteome</keyword>
<dbReference type="Pfam" id="PF00271">
    <property type="entry name" value="Helicase_C"/>
    <property type="match status" value="1"/>
</dbReference>
<feature type="binding site" evidence="12">
    <location>
        <position position="418"/>
    </location>
    <ligand>
        <name>Zn(2+)</name>
        <dbReference type="ChEBI" id="CHEBI:29105"/>
        <label>1</label>
    </ligand>
</feature>
<organism evidence="15 16">
    <name type="scientific">Sutterella parvirubra YIT 11816</name>
    <dbReference type="NCBI Taxonomy" id="762967"/>
    <lineage>
        <taxon>Bacteria</taxon>
        <taxon>Pseudomonadati</taxon>
        <taxon>Pseudomonadota</taxon>
        <taxon>Betaproteobacteria</taxon>
        <taxon>Burkholderiales</taxon>
        <taxon>Sutterellaceae</taxon>
        <taxon>Sutterella</taxon>
    </lineage>
</organism>
<feature type="domain" description="Helicase ATP-binding" evidence="13">
    <location>
        <begin position="149"/>
        <end position="318"/>
    </location>
</feature>
<comment type="catalytic activity">
    <reaction evidence="11 12">
        <text>ATP + H2O = ADP + phosphate + H(+)</text>
        <dbReference type="Rhea" id="RHEA:13065"/>
        <dbReference type="ChEBI" id="CHEBI:15377"/>
        <dbReference type="ChEBI" id="CHEBI:15378"/>
        <dbReference type="ChEBI" id="CHEBI:30616"/>
        <dbReference type="ChEBI" id="CHEBI:43474"/>
        <dbReference type="ChEBI" id="CHEBI:456216"/>
        <dbReference type="EC" id="5.6.2.4"/>
    </reaction>
</comment>
<dbReference type="InterPro" id="IPR041222">
    <property type="entry name" value="PriA_3primeBD"/>
</dbReference>
<dbReference type="Pfam" id="PF18074">
    <property type="entry name" value="PriA_C"/>
    <property type="match status" value="1"/>
</dbReference>
<keyword evidence="4 12" id="KW-0547">Nucleotide-binding</keyword>
<dbReference type="STRING" id="762967.HMPREF9440_00006"/>
<evidence type="ECO:0000256" key="4">
    <source>
        <dbReference type="ARBA" id="ARBA00022741"/>
    </source>
</evidence>
<proteinExistence type="inferred from homology"/>
<feature type="binding site" evidence="12">
    <location>
        <position position="387"/>
    </location>
    <ligand>
        <name>Zn(2+)</name>
        <dbReference type="ChEBI" id="CHEBI:29105"/>
        <label>2</label>
    </ligand>
</feature>
<gene>
    <name evidence="12" type="primary">priA</name>
    <name evidence="15" type="ORF">HMPREF9440_00006</name>
</gene>
<dbReference type="InterPro" id="IPR001650">
    <property type="entry name" value="Helicase_C-like"/>
</dbReference>
<dbReference type="GO" id="GO:0006269">
    <property type="term" value="P:DNA replication, synthesis of primer"/>
    <property type="evidence" value="ECO:0007669"/>
    <property type="project" value="UniProtKB-KW"/>
</dbReference>
<dbReference type="GO" id="GO:0043138">
    <property type="term" value="F:3'-5' DNA helicase activity"/>
    <property type="evidence" value="ECO:0007669"/>
    <property type="project" value="UniProtKB-EC"/>
</dbReference>
<dbReference type="SMART" id="SM00490">
    <property type="entry name" value="HELICc"/>
    <property type="match status" value="1"/>
</dbReference>
<dbReference type="HAMAP" id="MF_00983">
    <property type="entry name" value="PriA"/>
    <property type="match status" value="1"/>
</dbReference>
<dbReference type="InterPro" id="IPR042115">
    <property type="entry name" value="PriA_3primeBD_sf"/>
</dbReference>
<dbReference type="PANTHER" id="PTHR30580">
    <property type="entry name" value="PRIMOSOMAL PROTEIN N"/>
    <property type="match status" value="1"/>
</dbReference>
<dbReference type="GO" id="GO:0006310">
    <property type="term" value="P:DNA recombination"/>
    <property type="evidence" value="ECO:0007669"/>
    <property type="project" value="InterPro"/>
</dbReference>
<evidence type="ECO:0000256" key="11">
    <source>
        <dbReference type="ARBA" id="ARBA00048988"/>
    </source>
</evidence>
<evidence type="ECO:0000256" key="12">
    <source>
        <dbReference type="HAMAP-Rule" id="MF_00983"/>
    </source>
</evidence>
<keyword evidence="2 12" id="KW-0235">DNA replication</keyword>
<keyword evidence="3 12" id="KW-0479">Metal-binding</keyword>
<comment type="catalytic activity">
    <reaction evidence="12">
        <text>Couples ATP hydrolysis with the unwinding of duplex DNA by translocating in the 3'-5' direction.</text>
        <dbReference type="EC" id="5.6.2.4"/>
    </reaction>
</comment>
<dbReference type="AlphaFoldDB" id="H3KBB0"/>
<dbReference type="GO" id="GO:0008270">
    <property type="term" value="F:zinc ion binding"/>
    <property type="evidence" value="ECO:0007669"/>
    <property type="project" value="UniProtKB-UniRule"/>
</dbReference>
<sequence length="669" mass="73710">MAEAEQFAAVIVDAPGLGALDYRVPEGMLLAPGDRVIVPLGTRKVPGIVTGLSPVTEVPAKKLRRVAAVLSDTIPLHAEWLALTRFAALYYQRGWGESAVPALPLFMRRAPGVRHESWLKKARAIGPAGGEPGPRPQLNDEQAEACRQVLASGGYVPWVLFGVTGSGKTEVYLHLIEETLVRDPEAQVLLMVPEINLTPQLEARVRARFPDELVVAMHSDFPDGERARSWLAVHEGRARVLVGTRMSIFASFRKLALVIVDEEHDTSFKAGDGLRFSGRDLAVWRAWKNRCPVILGSATPSIETWAKVRKGDYKLLTLTKRASAEATLPAIRLVNPNRKGARTLLTPDAAAAMEATLKAGRQVLVFLNRRGYAPVLSCPSCGWVSTCRRCSTFTVFHKGAKRLVCHHCGWQTGIPPACPKCGDPDILPKGTGTERIEEELAVRFPDRRVLRIDRDSVSTRHEAEEAFRRVHAGEVDILVGTQMVAKGHDFANVGLVVVLNPDAQMLSPATRAREQLFATLMQVAGRAGRAGAQGEVLIQTRFQDDPLFAALARQDYVAFADAVLEDRRANMAVPYVHQAMLYAEAKSLAEAEFFLTEAVEIGMREAPPEVRIYDPVPMPLMRLMNVERAQLLVEADERPALQAFLARWRQSLRARAGVEWTMEVDPLEA</sequence>
<evidence type="ECO:0000256" key="9">
    <source>
        <dbReference type="ARBA" id="ARBA00023125"/>
    </source>
</evidence>
<feature type="domain" description="Helicase C-terminal" evidence="14">
    <location>
        <begin position="413"/>
        <end position="581"/>
    </location>
</feature>
<dbReference type="InterPro" id="IPR040498">
    <property type="entry name" value="PriA_CRR"/>
</dbReference>
<dbReference type="PATRIC" id="fig|762967.3.peg.2"/>
<dbReference type="GO" id="GO:1990077">
    <property type="term" value="C:primosome complex"/>
    <property type="evidence" value="ECO:0007669"/>
    <property type="project" value="UniProtKB-UniRule"/>
</dbReference>
<dbReference type="InterPro" id="IPR014001">
    <property type="entry name" value="Helicase_ATP-bd"/>
</dbReference>
<evidence type="ECO:0000313" key="16">
    <source>
        <dbReference type="Proteomes" id="UP000004956"/>
    </source>
</evidence>
<comment type="cofactor">
    <cofactor evidence="12">
        <name>Zn(2+)</name>
        <dbReference type="ChEBI" id="CHEBI:29105"/>
    </cofactor>
    <text evidence="12">Binds 2 zinc ions per subunit.</text>
</comment>
<evidence type="ECO:0000256" key="5">
    <source>
        <dbReference type="ARBA" id="ARBA00022801"/>
    </source>
</evidence>
<dbReference type="GO" id="GO:0006302">
    <property type="term" value="P:double-strand break repair"/>
    <property type="evidence" value="ECO:0007669"/>
    <property type="project" value="InterPro"/>
</dbReference>
<dbReference type="GO" id="GO:0003677">
    <property type="term" value="F:DNA binding"/>
    <property type="evidence" value="ECO:0007669"/>
    <property type="project" value="UniProtKB-UniRule"/>
</dbReference>
<dbReference type="OrthoDB" id="9759544at2"/>
<feature type="binding site" evidence="12">
    <location>
        <position position="421"/>
    </location>
    <ligand>
        <name>Zn(2+)</name>
        <dbReference type="ChEBI" id="CHEBI:29105"/>
        <label>1</label>
    </ligand>
</feature>
<feature type="binding site" evidence="12">
    <location>
        <position position="378"/>
    </location>
    <ligand>
        <name>Zn(2+)</name>
        <dbReference type="ChEBI" id="CHEBI:29105"/>
        <label>1</label>
    </ligand>
</feature>
<dbReference type="Gene3D" id="3.40.1440.60">
    <property type="entry name" value="PriA, 3(prime) DNA-binding domain"/>
    <property type="match status" value="1"/>
</dbReference>
<dbReference type="Pfam" id="PF00270">
    <property type="entry name" value="DEAD"/>
    <property type="match status" value="1"/>
</dbReference>
<dbReference type="EC" id="5.6.2.4" evidence="12"/>
<dbReference type="RefSeq" id="WP_008540288.1">
    <property type="nucleotide sequence ID" value="NZ_JH604836.1"/>
</dbReference>
<keyword evidence="1 12" id="KW-0639">Primosome</keyword>
<keyword evidence="7 12" id="KW-0862">Zinc</keyword>
<evidence type="ECO:0000256" key="2">
    <source>
        <dbReference type="ARBA" id="ARBA00022705"/>
    </source>
</evidence>